<evidence type="ECO:0000259" key="4">
    <source>
        <dbReference type="PROSITE" id="PS01124"/>
    </source>
</evidence>
<feature type="domain" description="HTH araC/xylS-type" evidence="4">
    <location>
        <begin position="207"/>
        <end position="308"/>
    </location>
</feature>
<dbReference type="PANTHER" id="PTHR46796:SF6">
    <property type="entry name" value="ARAC SUBFAMILY"/>
    <property type="match status" value="1"/>
</dbReference>
<dbReference type="InterPro" id="IPR018060">
    <property type="entry name" value="HTH_AraC"/>
</dbReference>
<dbReference type="Pfam" id="PF12833">
    <property type="entry name" value="HTH_18"/>
    <property type="match status" value="1"/>
</dbReference>
<sequence>MATVPAHRRRAYWREALSRTFGAVDMSVAREVNSGTIRTAPLGRLQVTTVDGDPLEARRTPRLIAQGDEEQYVVVKLLSKGDARLEQDSRDVALRQGEVFIYDMARPVRLVLGDRFQTKSLVVPRQVLGLSESDLRHITASPLRDGTALGGLLATCLARLADEAGTYRAHTGESIGRNVVDILTVLADERLGRISTGTPSGDAALLLRIRAFIGRHLEDPGLSPKGIAHAHHISVRYLHKLFEREGTTVSRWIQSRRLEACLRDLGRREDTGLTIAAVARRWGFTSAAHFSRVFRAAYGMSPSEWRRSVIAFPRRTGLPVPPGTEGHQADLDGVIGELLAGSE</sequence>
<dbReference type="SUPFAM" id="SSF46689">
    <property type="entry name" value="Homeodomain-like"/>
    <property type="match status" value="1"/>
</dbReference>
<name>A0ABT1V8Y0_9ACTN</name>
<dbReference type="InterPro" id="IPR035418">
    <property type="entry name" value="AraC-bd_2"/>
</dbReference>
<dbReference type="RefSeq" id="WP_256654074.1">
    <property type="nucleotide sequence ID" value="NZ_JANIAA010000032.1"/>
</dbReference>
<evidence type="ECO:0000256" key="3">
    <source>
        <dbReference type="ARBA" id="ARBA00023163"/>
    </source>
</evidence>
<dbReference type="PRINTS" id="PR00032">
    <property type="entry name" value="HTHARAC"/>
</dbReference>
<dbReference type="InterPro" id="IPR009057">
    <property type="entry name" value="Homeodomain-like_sf"/>
</dbReference>
<keyword evidence="6" id="KW-1185">Reference proteome</keyword>
<keyword evidence="3" id="KW-0804">Transcription</keyword>
<organism evidence="5 6">
    <name type="scientific">Streptomyces rugosispiralis</name>
    <dbReference type="NCBI Taxonomy" id="2967341"/>
    <lineage>
        <taxon>Bacteria</taxon>
        <taxon>Bacillati</taxon>
        <taxon>Actinomycetota</taxon>
        <taxon>Actinomycetes</taxon>
        <taxon>Kitasatosporales</taxon>
        <taxon>Streptomycetaceae</taxon>
        <taxon>Streptomyces</taxon>
    </lineage>
</organism>
<proteinExistence type="predicted"/>
<dbReference type="InterPro" id="IPR020449">
    <property type="entry name" value="Tscrpt_reg_AraC-type_HTH"/>
</dbReference>
<dbReference type="PANTHER" id="PTHR46796">
    <property type="entry name" value="HTH-TYPE TRANSCRIPTIONAL ACTIVATOR RHAS-RELATED"/>
    <property type="match status" value="1"/>
</dbReference>
<dbReference type="InterPro" id="IPR050204">
    <property type="entry name" value="AraC_XylS_family_regulators"/>
</dbReference>
<keyword evidence="2" id="KW-0238">DNA-binding</keyword>
<accession>A0ABT1V8Y0</accession>
<dbReference type="Pfam" id="PF14525">
    <property type="entry name" value="AraC_binding_2"/>
    <property type="match status" value="1"/>
</dbReference>
<dbReference type="EMBL" id="JANIAA010000032">
    <property type="protein sequence ID" value="MCQ8193230.1"/>
    <property type="molecule type" value="Genomic_DNA"/>
</dbReference>
<reference evidence="5 6" key="1">
    <citation type="submission" date="2022-07" db="EMBL/GenBank/DDBJ databases">
        <authorList>
            <person name="Phongsopitanun W."/>
            <person name="Tanasupawat S."/>
        </authorList>
    </citation>
    <scope>NUCLEOTIDE SEQUENCE [LARGE SCALE GENOMIC DNA]</scope>
    <source>
        <strain evidence="5 6">RCU-064</strain>
    </source>
</reference>
<dbReference type="SMART" id="SM00342">
    <property type="entry name" value="HTH_ARAC"/>
    <property type="match status" value="1"/>
</dbReference>
<keyword evidence="1" id="KW-0805">Transcription regulation</keyword>
<comment type="caution">
    <text evidence="5">The sequence shown here is derived from an EMBL/GenBank/DDBJ whole genome shotgun (WGS) entry which is preliminary data.</text>
</comment>
<evidence type="ECO:0000313" key="6">
    <source>
        <dbReference type="Proteomes" id="UP001204746"/>
    </source>
</evidence>
<dbReference type="Proteomes" id="UP001204746">
    <property type="component" value="Unassembled WGS sequence"/>
</dbReference>
<protein>
    <submittedName>
        <fullName evidence="5">Helix-turn-helix domain-containing protein</fullName>
    </submittedName>
</protein>
<gene>
    <name evidence="5" type="ORF">NP777_34245</name>
</gene>
<evidence type="ECO:0000256" key="2">
    <source>
        <dbReference type="ARBA" id="ARBA00023125"/>
    </source>
</evidence>
<evidence type="ECO:0000313" key="5">
    <source>
        <dbReference type="EMBL" id="MCQ8193230.1"/>
    </source>
</evidence>
<evidence type="ECO:0000256" key="1">
    <source>
        <dbReference type="ARBA" id="ARBA00023015"/>
    </source>
</evidence>
<dbReference type="PROSITE" id="PS01124">
    <property type="entry name" value="HTH_ARAC_FAMILY_2"/>
    <property type="match status" value="1"/>
</dbReference>
<dbReference type="Gene3D" id="1.10.10.60">
    <property type="entry name" value="Homeodomain-like"/>
    <property type="match status" value="1"/>
</dbReference>